<evidence type="ECO:0000313" key="4">
    <source>
        <dbReference type="Proteomes" id="UP000663823"/>
    </source>
</evidence>
<feature type="compositionally biased region" description="Acidic residues" evidence="1">
    <location>
        <begin position="155"/>
        <end position="168"/>
    </location>
</feature>
<feature type="compositionally biased region" description="Polar residues" evidence="1">
    <location>
        <begin position="172"/>
        <end position="183"/>
    </location>
</feature>
<dbReference type="OrthoDB" id="10007151at2759"/>
<sequence length="235" mass="27886">MEFNSTSQYFRHKNPSYEKKSLSNLNKSRSIIVRIPKSNNNDNFRTNNFTYRTEVYLQQREKQYIEKSSSATITTWKNLKYQKQILDNDQVEIDRVLSTLNSIHKTFNRSLLIPYNKVYSSLYGNHNNKSDRLMKTFCQCRNHYMTYELSMKLDDDDNNDADNNDNDDESKTQVISNSFGNFQDTDLDDTTDNEEERENENEKKKSYDSGYGSVIPMKQYSREPFIKITQPWNVN</sequence>
<evidence type="ECO:0000313" key="2">
    <source>
        <dbReference type="EMBL" id="CAF0977599.1"/>
    </source>
</evidence>
<evidence type="ECO:0000313" key="3">
    <source>
        <dbReference type="EMBL" id="CAF3544440.1"/>
    </source>
</evidence>
<gene>
    <name evidence="3" type="ORF">OTI717_LOCUS3972</name>
    <name evidence="2" type="ORF">RFH988_LOCUS12970</name>
</gene>
<dbReference type="EMBL" id="CAJNOO010000558">
    <property type="protein sequence ID" value="CAF0977599.1"/>
    <property type="molecule type" value="Genomic_DNA"/>
</dbReference>
<comment type="caution">
    <text evidence="3">The sequence shown here is derived from an EMBL/GenBank/DDBJ whole genome shotgun (WGS) entry which is preliminary data.</text>
</comment>
<feature type="region of interest" description="Disordered" evidence="1">
    <location>
        <begin position="155"/>
        <end position="214"/>
    </location>
</feature>
<organism evidence="3 4">
    <name type="scientific">Rotaria sordida</name>
    <dbReference type="NCBI Taxonomy" id="392033"/>
    <lineage>
        <taxon>Eukaryota</taxon>
        <taxon>Metazoa</taxon>
        <taxon>Spiralia</taxon>
        <taxon>Gnathifera</taxon>
        <taxon>Rotifera</taxon>
        <taxon>Eurotatoria</taxon>
        <taxon>Bdelloidea</taxon>
        <taxon>Philodinida</taxon>
        <taxon>Philodinidae</taxon>
        <taxon>Rotaria</taxon>
    </lineage>
</organism>
<dbReference type="Proteomes" id="UP000663882">
    <property type="component" value="Unassembled WGS sequence"/>
</dbReference>
<reference evidence="3" key="1">
    <citation type="submission" date="2021-02" db="EMBL/GenBank/DDBJ databases">
        <authorList>
            <person name="Nowell W R."/>
        </authorList>
    </citation>
    <scope>NUCLEOTIDE SEQUENCE</scope>
</reference>
<dbReference type="AlphaFoldDB" id="A0A818JSM1"/>
<protein>
    <submittedName>
        <fullName evidence="3">Uncharacterized protein</fullName>
    </submittedName>
</protein>
<dbReference type="EMBL" id="CAJOAX010000228">
    <property type="protein sequence ID" value="CAF3544440.1"/>
    <property type="molecule type" value="Genomic_DNA"/>
</dbReference>
<dbReference type="Proteomes" id="UP000663823">
    <property type="component" value="Unassembled WGS sequence"/>
</dbReference>
<evidence type="ECO:0000256" key="1">
    <source>
        <dbReference type="SAM" id="MobiDB-lite"/>
    </source>
</evidence>
<feature type="compositionally biased region" description="Acidic residues" evidence="1">
    <location>
        <begin position="185"/>
        <end position="199"/>
    </location>
</feature>
<accession>A0A818JSM1</accession>
<proteinExistence type="predicted"/>
<name>A0A818JSM1_9BILA</name>